<proteinExistence type="predicted"/>
<dbReference type="AlphaFoldDB" id="A0A8B7PIN7"/>
<dbReference type="Proteomes" id="UP000694843">
    <property type="component" value="Unplaced"/>
</dbReference>
<feature type="signal peptide" evidence="2">
    <location>
        <begin position="1"/>
        <end position="18"/>
    </location>
</feature>
<dbReference type="KEGG" id="hazt:108681503"/>
<sequence length="123" mass="13435">MKTSLLCLLLLVAAAASAAVGEADDSQLEVRSDKDDGSPTVLPETPQVGQDDGKKNTMTFCNYGMVCITPYYQVSEWLGTYRGYHPAGKICFPTKLISCYCCLDFTLKKITLNGVTLLLQVRT</sequence>
<gene>
    <name evidence="4" type="primary">LOC108681503</name>
</gene>
<evidence type="ECO:0000313" key="4">
    <source>
        <dbReference type="RefSeq" id="XP_018026028.1"/>
    </source>
</evidence>
<feature type="chain" id="PRO_5034450666" evidence="2">
    <location>
        <begin position="19"/>
        <end position="123"/>
    </location>
</feature>
<dbReference type="GeneID" id="108681503"/>
<evidence type="ECO:0000313" key="3">
    <source>
        <dbReference type="Proteomes" id="UP000694843"/>
    </source>
</evidence>
<evidence type="ECO:0000256" key="1">
    <source>
        <dbReference type="SAM" id="MobiDB-lite"/>
    </source>
</evidence>
<keyword evidence="2" id="KW-0732">Signal</keyword>
<feature type="region of interest" description="Disordered" evidence="1">
    <location>
        <begin position="22"/>
        <end position="55"/>
    </location>
</feature>
<dbReference type="RefSeq" id="XP_018026028.1">
    <property type="nucleotide sequence ID" value="XM_018170539.2"/>
</dbReference>
<keyword evidence="3" id="KW-1185">Reference proteome</keyword>
<accession>A0A8B7PIN7</accession>
<organism evidence="3 4">
    <name type="scientific">Hyalella azteca</name>
    <name type="common">Amphipod</name>
    <dbReference type="NCBI Taxonomy" id="294128"/>
    <lineage>
        <taxon>Eukaryota</taxon>
        <taxon>Metazoa</taxon>
        <taxon>Ecdysozoa</taxon>
        <taxon>Arthropoda</taxon>
        <taxon>Crustacea</taxon>
        <taxon>Multicrustacea</taxon>
        <taxon>Malacostraca</taxon>
        <taxon>Eumalacostraca</taxon>
        <taxon>Peracarida</taxon>
        <taxon>Amphipoda</taxon>
        <taxon>Senticaudata</taxon>
        <taxon>Talitrida</taxon>
        <taxon>Talitroidea</taxon>
        <taxon>Hyalellidae</taxon>
        <taxon>Hyalella</taxon>
    </lineage>
</organism>
<protein>
    <submittedName>
        <fullName evidence="4">Uncharacterized protein LOC108681503</fullName>
    </submittedName>
</protein>
<reference evidence="4" key="1">
    <citation type="submission" date="2025-08" db="UniProtKB">
        <authorList>
            <consortium name="RefSeq"/>
        </authorList>
    </citation>
    <scope>IDENTIFICATION</scope>
    <source>
        <tissue evidence="4">Whole organism</tissue>
    </source>
</reference>
<feature type="compositionally biased region" description="Basic and acidic residues" evidence="1">
    <location>
        <begin position="28"/>
        <end position="37"/>
    </location>
</feature>
<name>A0A8B7PIN7_HYAAZ</name>
<evidence type="ECO:0000256" key="2">
    <source>
        <dbReference type="SAM" id="SignalP"/>
    </source>
</evidence>